<keyword evidence="5" id="KW-1185">Reference proteome</keyword>
<dbReference type="GO" id="GO:0003841">
    <property type="term" value="F:1-acylglycerol-3-phosphate O-acyltransferase activity"/>
    <property type="evidence" value="ECO:0007669"/>
    <property type="project" value="TreeGrafter"/>
</dbReference>
<dbReference type="SMART" id="SM00563">
    <property type="entry name" value="PlsC"/>
    <property type="match status" value="1"/>
</dbReference>
<dbReference type="Pfam" id="PF01553">
    <property type="entry name" value="Acyltransferase"/>
    <property type="match status" value="1"/>
</dbReference>
<dbReference type="OrthoDB" id="152799at2"/>
<reference evidence="4 5" key="1">
    <citation type="journal article" date="2019" name="Int. J. Syst. Evol. Microbiol.">
        <title>Anaerobacillus alkaliphilus sp. nov., a novel alkaliphilic and moderately halophilic bacterium.</title>
        <authorList>
            <person name="Borsodi A.K."/>
            <person name="Aszalos J.M."/>
            <person name="Bihari P."/>
            <person name="Nagy I."/>
            <person name="Schumann P."/>
            <person name="Sproer C."/>
            <person name="Kovacs A.L."/>
            <person name="Boka K."/>
            <person name="Dobosy P."/>
            <person name="Ovari M."/>
            <person name="Szili-Kovacs T."/>
            <person name="Toth E."/>
        </authorList>
    </citation>
    <scope>NUCLEOTIDE SEQUENCE [LARGE SCALE GENOMIC DNA]</scope>
    <source>
        <strain evidence="4 5">B16-10</strain>
    </source>
</reference>
<keyword evidence="1" id="KW-0808">Transferase</keyword>
<organism evidence="4 5">
    <name type="scientific">Anaerobacillus alkaliphilus</name>
    <dbReference type="NCBI Taxonomy" id="1548597"/>
    <lineage>
        <taxon>Bacteria</taxon>
        <taxon>Bacillati</taxon>
        <taxon>Bacillota</taxon>
        <taxon>Bacilli</taxon>
        <taxon>Bacillales</taxon>
        <taxon>Bacillaceae</taxon>
        <taxon>Anaerobacillus</taxon>
    </lineage>
</organism>
<feature type="domain" description="Phospholipid/glycerol acyltransferase" evidence="3">
    <location>
        <begin position="43"/>
        <end position="160"/>
    </location>
</feature>
<proteinExistence type="predicted"/>
<evidence type="ECO:0000259" key="3">
    <source>
        <dbReference type="SMART" id="SM00563"/>
    </source>
</evidence>
<dbReference type="PANTHER" id="PTHR10434:SF11">
    <property type="entry name" value="1-ACYL-SN-GLYCEROL-3-PHOSPHATE ACYLTRANSFERASE"/>
    <property type="match status" value="1"/>
</dbReference>
<name>A0A4Q0VPE0_9BACI</name>
<dbReference type="RefSeq" id="WP_129079130.1">
    <property type="nucleotide sequence ID" value="NZ_QOUX01000046.1"/>
</dbReference>
<dbReference type="SUPFAM" id="SSF69593">
    <property type="entry name" value="Glycerol-3-phosphate (1)-acyltransferase"/>
    <property type="match status" value="1"/>
</dbReference>
<protein>
    <recommendedName>
        <fullName evidence="3">Phospholipid/glycerol acyltransferase domain-containing protein</fullName>
    </recommendedName>
</protein>
<dbReference type="GO" id="GO:0006654">
    <property type="term" value="P:phosphatidic acid biosynthetic process"/>
    <property type="evidence" value="ECO:0007669"/>
    <property type="project" value="TreeGrafter"/>
</dbReference>
<evidence type="ECO:0000313" key="5">
    <source>
        <dbReference type="Proteomes" id="UP000290649"/>
    </source>
</evidence>
<dbReference type="PANTHER" id="PTHR10434">
    <property type="entry name" value="1-ACYL-SN-GLYCEROL-3-PHOSPHATE ACYLTRANSFERASE"/>
    <property type="match status" value="1"/>
</dbReference>
<dbReference type="InterPro" id="IPR002123">
    <property type="entry name" value="Plipid/glycerol_acylTrfase"/>
</dbReference>
<sequence length="236" mass="27442">MIEAKKSQLFSNLFHLYNQRLLKKTFHRISLKQAKSLPTIGPTLYIANHSSWWDGLLAFYLTRTVLKRDCYAMMTEVGLKAYPFFRKIGGYSINKDNPKDVIRSLAYTRRLLDLSKGIWVFPQGKEEHLEKRPLLFQPGVSRVIRQVNTVTVVPITFYYTFLHEQRPEVFISIGESLPAPRLQAFSLQKDLTTFLEDILTEQLNNQKQEVVNETFEAYDVIIHGKKSISKQIEVSK</sequence>
<evidence type="ECO:0000256" key="1">
    <source>
        <dbReference type="ARBA" id="ARBA00022679"/>
    </source>
</evidence>
<dbReference type="AlphaFoldDB" id="A0A4Q0VPE0"/>
<dbReference type="GO" id="GO:0005886">
    <property type="term" value="C:plasma membrane"/>
    <property type="evidence" value="ECO:0007669"/>
    <property type="project" value="TreeGrafter"/>
</dbReference>
<evidence type="ECO:0000256" key="2">
    <source>
        <dbReference type="ARBA" id="ARBA00023315"/>
    </source>
</evidence>
<gene>
    <name evidence="4" type="ORF">DS745_15460</name>
</gene>
<comment type="caution">
    <text evidence="4">The sequence shown here is derived from an EMBL/GenBank/DDBJ whole genome shotgun (WGS) entry which is preliminary data.</text>
</comment>
<evidence type="ECO:0000313" key="4">
    <source>
        <dbReference type="EMBL" id="RXI97765.1"/>
    </source>
</evidence>
<keyword evidence="2" id="KW-0012">Acyltransferase</keyword>
<dbReference type="CDD" id="cd06551">
    <property type="entry name" value="LPLAT"/>
    <property type="match status" value="1"/>
</dbReference>
<accession>A0A4Q0VPE0</accession>
<dbReference type="EMBL" id="QOUX01000046">
    <property type="protein sequence ID" value="RXI97765.1"/>
    <property type="molecule type" value="Genomic_DNA"/>
</dbReference>
<dbReference type="Proteomes" id="UP000290649">
    <property type="component" value="Unassembled WGS sequence"/>
</dbReference>